<gene>
    <name evidence="1" type="ORF">I6G51_03035</name>
    <name evidence="2" type="ORF">NCTC10288_02299</name>
</gene>
<protein>
    <submittedName>
        <fullName evidence="2">Uncharacterized protein</fullName>
    </submittedName>
</protein>
<keyword evidence="4" id="KW-1185">Reference proteome</keyword>
<dbReference type="Proteomes" id="UP000249264">
    <property type="component" value="Chromosome 1"/>
</dbReference>
<reference evidence="2 3" key="1">
    <citation type="submission" date="2018-06" db="EMBL/GenBank/DDBJ databases">
        <authorList>
            <consortium name="Pathogen Informatics"/>
            <person name="Doyle S."/>
        </authorList>
    </citation>
    <scope>NUCLEOTIDE SEQUENCE [LARGE SCALE GENOMIC DNA]</scope>
    <source>
        <strain evidence="2 3">NCTC10288</strain>
    </source>
</reference>
<sequence length="101" mass="12041">MARRTKPKYIPEMNITKETYNGKETIDQYCAMRSDYGYSDVEMNPLYLESHLQDRLFDILAEHIYLYDFNLQLLAEVMANAAIEALRNTDLNKFPYDPHYY</sequence>
<dbReference type="EMBL" id="LS483460">
    <property type="protein sequence ID" value="SQI00976.1"/>
    <property type="molecule type" value="Genomic_DNA"/>
</dbReference>
<accession>A0A2X4RFG2</accession>
<dbReference type="AlphaFoldDB" id="A0A2X4RFG2"/>
<dbReference type="GeneID" id="70784164"/>
<dbReference type="Proteomes" id="UP000594905">
    <property type="component" value="Chromosome"/>
</dbReference>
<dbReference type="KEGG" id="cmin:NCTC10288_02299"/>
<dbReference type="RefSeq" id="WP_039673390.1">
    <property type="nucleotide sequence ID" value="NZ_CP065689.1"/>
</dbReference>
<organism evidence="2 3">
    <name type="scientific">Corynebacterium minutissimum</name>
    <dbReference type="NCBI Taxonomy" id="38301"/>
    <lineage>
        <taxon>Bacteria</taxon>
        <taxon>Bacillati</taxon>
        <taxon>Actinomycetota</taxon>
        <taxon>Actinomycetes</taxon>
        <taxon>Mycobacteriales</taxon>
        <taxon>Corynebacteriaceae</taxon>
        <taxon>Corynebacterium</taxon>
    </lineage>
</organism>
<evidence type="ECO:0000313" key="1">
    <source>
        <dbReference type="EMBL" id="QPS60194.1"/>
    </source>
</evidence>
<dbReference type="EMBL" id="CP065689">
    <property type="protein sequence ID" value="QPS60194.1"/>
    <property type="molecule type" value="Genomic_DNA"/>
</dbReference>
<name>A0A2X4RFG2_9CORY</name>
<dbReference type="STRING" id="38301.NX84_02400"/>
<reference evidence="1 4" key="2">
    <citation type="submission" date="2020-12" db="EMBL/GenBank/DDBJ databases">
        <title>FDA dAtabase for Regulatory Grade micrObial Sequences (FDA-ARGOS): Supporting development and validation of Infectious Disease Dx tests.</title>
        <authorList>
            <person name="Sproer C."/>
            <person name="Gronow S."/>
            <person name="Severitt S."/>
            <person name="Schroder I."/>
            <person name="Tallon L."/>
            <person name="Sadzewicz L."/>
            <person name="Zhao X."/>
            <person name="Boylan J."/>
            <person name="Ott S."/>
            <person name="Bowen H."/>
            <person name="Vavikolanu K."/>
            <person name="Mehta A."/>
            <person name="Aluvathingal J."/>
            <person name="Nadendla S."/>
            <person name="Lowell S."/>
            <person name="Myers T."/>
            <person name="Yan Y."/>
            <person name="Sichtig H."/>
        </authorList>
    </citation>
    <scope>NUCLEOTIDE SEQUENCE [LARGE SCALE GENOMIC DNA]</scope>
    <source>
        <strain evidence="1 4">FDAARGOS_894</strain>
    </source>
</reference>
<proteinExistence type="predicted"/>
<evidence type="ECO:0000313" key="4">
    <source>
        <dbReference type="Proteomes" id="UP000594905"/>
    </source>
</evidence>
<evidence type="ECO:0000313" key="3">
    <source>
        <dbReference type="Proteomes" id="UP000249264"/>
    </source>
</evidence>
<evidence type="ECO:0000313" key="2">
    <source>
        <dbReference type="EMBL" id="SQI00976.1"/>
    </source>
</evidence>